<dbReference type="EMBL" id="CP001939">
    <property type="protein sequence ID" value="ADG91148.1"/>
    <property type="molecule type" value="Genomic_DNA"/>
</dbReference>
<sequence length="192" mass="21320">MHYFKPGRPGEKVLIPFTIHGHTFEFLSYTSLFSGKQVDEGTRLLLENVKTPVEGEVLDVGCGYGVIGIVLAKLNPRLRVYMTDVNPLAVKTAQHNAELNGVGDRVVILQGDRYEPVKDKVFNAIYSNPPLSAGMRIVEEIVLGARDHLAPGGFAQFVLARGGEYLKRRAMEAYRVVEARSKKGYILLHLEP</sequence>
<dbReference type="KEGG" id="tag:Tagg_0876"/>
<evidence type="ECO:0000313" key="4">
    <source>
        <dbReference type="EMBL" id="ADG91148.1"/>
    </source>
</evidence>
<dbReference type="PANTHER" id="PTHR47816">
    <property type="entry name" value="RIBOSOMAL RNA SMALL SUBUNIT METHYLTRANSFERASE C"/>
    <property type="match status" value="1"/>
</dbReference>
<dbReference type="AlphaFoldDB" id="D5U1Z8"/>
<protein>
    <submittedName>
        <fullName evidence="4">16S rRNA m(2)G 1207 methyltransferase</fullName>
        <ecNumber evidence="4">2.1.1.171</ecNumber>
    </submittedName>
</protein>
<dbReference type="RefSeq" id="WP_013129741.1">
    <property type="nucleotide sequence ID" value="NC_014160.1"/>
</dbReference>
<name>D5U1Z8_THEAM</name>
<dbReference type="CDD" id="cd02440">
    <property type="entry name" value="AdoMet_MTases"/>
    <property type="match status" value="1"/>
</dbReference>
<dbReference type="STRING" id="633148.Tagg_0876"/>
<gene>
    <name evidence="4" type="ordered locus">Tagg_0876</name>
</gene>
<dbReference type="HOGENOM" id="CLU_018398_7_2_2"/>
<dbReference type="GeneID" id="9165892"/>
<dbReference type="InterPro" id="IPR046977">
    <property type="entry name" value="RsmC/RlmG"/>
</dbReference>
<reference evidence="5" key="2">
    <citation type="journal article" date="2010" name="Stand. Genomic Sci.">
        <title>Complete genome sequence of Thermosphaera aggregans type strain (M11TLT).</title>
        <authorList>
            <person name="Spring S."/>
            <person name="Rachel R."/>
            <person name="Lapidus A."/>
            <person name="Davenport K."/>
            <person name="Tice H."/>
            <person name="Copeland A."/>
            <person name="Cheng J.-F."/>
            <person name="Lucas S."/>
            <person name="Chen F."/>
            <person name="Nolan M."/>
            <person name="Bruce D."/>
            <person name="Goodwin L."/>
            <person name="Pitluck S."/>
            <person name="Ivanova N."/>
            <person name="Mavromatis K."/>
            <person name="Ovchinnikova G."/>
            <person name="Pati A."/>
            <person name="Chen A."/>
            <person name="Palaniappan K."/>
            <person name="Land M."/>
            <person name="Hauser L."/>
            <person name="Chang Y.-J."/>
            <person name="Jeffries C.C."/>
            <person name="Brettin T."/>
            <person name="Detter J.C."/>
            <person name="Tapia R."/>
            <person name="Han C."/>
            <person name="Heimerl T."/>
            <person name="Weikl F."/>
            <person name="Brambilla E."/>
            <person name="Goker M."/>
            <person name="Bristow J."/>
            <person name="Eisen J.A."/>
            <person name="Markowitz V."/>
            <person name="Hugenholtz P."/>
            <person name="Kyrpides N.C."/>
            <person name="Klenk H.-P."/>
        </authorList>
    </citation>
    <scope>NUCLEOTIDE SEQUENCE [LARGE SCALE GENOMIC DNA]</scope>
    <source>
        <strain evidence="5">DSM 11486 / M11TL</strain>
    </source>
</reference>
<keyword evidence="2 4" id="KW-0808">Transferase</keyword>
<dbReference type="InterPro" id="IPR029063">
    <property type="entry name" value="SAM-dependent_MTases_sf"/>
</dbReference>
<evidence type="ECO:0000259" key="3">
    <source>
        <dbReference type="Pfam" id="PF05175"/>
    </source>
</evidence>
<dbReference type="SUPFAM" id="SSF53335">
    <property type="entry name" value="S-adenosyl-L-methionine-dependent methyltransferases"/>
    <property type="match status" value="1"/>
</dbReference>
<organism evidence="4 5">
    <name type="scientific">Thermosphaera aggregans (strain DSM 11486 / M11TL)</name>
    <dbReference type="NCBI Taxonomy" id="633148"/>
    <lineage>
        <taxon>Archaea</taxon>
        <taxon>Thermoproteota</taxon>
        <taxon>Thermoprotei</taxon>
        <taxon>Desulfurococcales</taxon>
        <taxon>Desulfurococcaceae</taxon>
        <taxon>Thermosphaera</taxon>
    </lineage>
</organism>
<dbReference type="Gene3D" id="3.40.50.150">
    <property type="entry name" value="Vaccinia Virus protein VP39"/>
    <property type="match status" value="1"/>
</dbReference>
<reference key="3">
    <citation type="submission" date="2010-02" db="EMBL/GenBank/DDBJ databases">
        <title>Complete genome sequence of Thermosphaera aggregans type strain (M11TL).</title>
        <authorList>
            <consortium name="US DOE Joint Genome Institute (JGI-PGF)"/>
            <person name="Spring S."/>
            <person name="Lapidus A."/>
            <person name="Munk C."/>
            <person name="Schroeder M."/>
            <person name="Glavina Del Rio T."/>
            <person name="Tice H."/>
            <person name="Copeland A."/>
            <person name="Cheng J.-F."/>
            <person name="Lucas S."/>
            <person name="Chen F."/>
            <person name="Nolan M."/>
            <person name="Bruce D."/>
            <person name="Goodwin L."/>
            <person name="Pitluck S."/>
            <person name="Ivanova N."/>
            <person name="Mavromatis K."/>
            <person name="Ovchinnikova G."/>
            <person name="Pati A."/>
            <person name="Chen A."/>
            <person name="Palaniappan K."/>
            <person name="Land M."/>
            <person name="Hauser L."/>
            <person name="Chang Y.-J."/>
            <person name="Jeffries C.C."/>
            <person name="Brettin T."/>
            <person name="Detter J.C."/>
            <person name="Tapia R."/>
            <person name="Han C."/>
            <person name="Chain P."/>
            <person name="Heimerl T."/>
            <person name="Weik F."/>
            <person name="Goker M."/>
            <person name="Rachel R."/>
            <person name="Bristow J."/>
            <person name="Eisen J.A."/>
            <person name="Markowitz V."/>
            <person name="Hugenholtz P."/>
            <person name="Kyrpides N.C."/>
            <person name="Klenk H.-P."/>
        </authorList>
    </citation>
    <scope>NUCLEOTIDE SEQUENCE</scope>
    <source>
        <strain>DSM 11486</strain>
    </source>
</reference>
<dbReference type="OrthoDB" id="4668at2157"/>
<proteinExistence type="predicted"/>
<dbReference type="Pfam" id="PF05175">
    <property type="entry name" value="MTS"/>
    <property type="match status" value="1"/>
</dbReference>
<dbReference type="EC" id="2.1.1.171" evidence="4"/>
<dbReference type="InterPro" id="IPR007848">
    <property type="entry name" value="Small_mtfrase_dom"/>
</dbReference>
<reference evidence="4 5" key="1">
    <citation type="journal article" date="2010" name="Stand. Genomic Sci.">
        <title>Complete genome sequence of Thermosphaera aggregans type strain (M11TL).</title>
        <authorList>
            <person name="Spring S."/>
            <person name="Rachel R."/>
            <person name="Lapidus A."/>
            <person name="Davenport K."/>
            <person name="Tice H."/>
            <person name="Copeland A."/>
            <person name="Cheng J.F."/>
            <person name="Lucas S."/>
            <person name="Chen F."/>
            <person name="Nolan M."/>
            <person name="Bruce D."/>
            <person name="Goodwin L."/>
            <person name="Pitluck S."/>
            <person name="Ivanova N."/>
            <person name="Mavromatis K."/>
            <person name="Ovchinnikova G."/>
            <person name="Pati A."/>
            <person name="Chen A."/>
            <person name="Palaniappan K."/>
            <person name="Land M."/>
            <person name="Hauser L."/>
            <person name="Chang Y.J."/>
            <person name="Jeffries C.C."/>
            <person name="Brettin T."/>
            <person name="Detter J.C."/>
            <person name="Tapia R."/>
            <person name="Han C."/>
            <person name="Heimerl T."/>
            <person name="Weikl F."/>
            <person name="Brambilla E."/>
            <person name="Goker M."/>
            <person name="Bristow J."/>
            <person name="Eisen J.A."/>
            <person name="Markowitz V."/>
            <person name="Hugenholtz P."/>
            <person name="Kyrpides N.C."/>
            <person name="Klenk H.P."/>
        </authorList>
    </citation>
    <scope>NUCLEOTIDE SEQUENCE [LARGE SCALE GENOMIC DNA]</scope>
    <source>
        <strain evidence="5">DSM 11486 / M11TL</strain>
    </source>
</reference>
<dbReference type="GO" id="GO:0052913">
    <property type="term" value="F:16S rRNA (guanine(966)-N(2))-methyltransferase activity"/>
    <property type="evidence" value="ECO:0007669"/>
    <property type="project" value="UniProtKB-EC"/>
</dbReference>
<feature type="domain" description="Methyltransferase small" evidence="3">
    <location>
        <begin position="25"/>
        <end position="178"/>
    </location>
</feature>
<keyword evidence="5" id="KW-1185">Reference proteome</keyword>
<evidence type="ECO:0000256" key="1">
    <source>
        <dbReference type="ARBA" id="ARBA00022603"/>
    </source>
</evidence>
<accession>D5U1Z8</accession>
<evidence type="ECO:0000313" key="5">
    <source>
        <dbReference type="Proteomes" id="UP000002376"/>
    </source>
</evidence>
<keyword evidence="1 4" id="KW-0489">Methyltransferase</keyword>
<dbReference type="Proteomes" id="UP000002376">
    <property type="component" value="Chromosome"/>
</dbReference>
<evidence type="ECO:0000256" key="2">
    <source>
        <dbReference type="ARBA" id="ARBA00022679"/>
    </source>
</evidence>
<dbReference type="eggNOG" id="arCOG00110">
    <property type="taxonomic scope" value="Archaea"/>
</dbReference>
<dbReference type="PANTHER" id="PTHR47816:SF4">
    <property type="entry name" value="RIBOSOMAL RNA SMALL SUBUNIT METHYLTRANSFERASE C"/>
    <property type="match status" value="1"/>
</dbReference>